<dbReference type="OrthoDB" id="5787224at2759"/>
<sequence length="107" mass="12247">MIKEDWTESSQSRVCADEESPSSNMRALMSIYQELEDGDIGNALHSIRFTQFVDPLQDLLEGLQKRLMLTVLRMVEHTYVNISTAELAELLDIEEESELQEVSLTQL</sequence>
<dbReference type="Pfam" id="PF10075">
    <property type="entry name" value="CSN8_PSD8_EIF3K"/>
    <property type="match status" value="1"/>
</dbReference>
<evidence type="ECO:0000313" key="3">
    <source>
        <dbReference type="EMBL" id="VDN45012.1"/>
    </source>
</evidence>
<evidence type="ECO:0000259" key="2">
    <source>
        <dbReference type="Pfam" id="PF10075"/>
    </source>
</evidence>
<evidence type="ECO:0000256" key="1">
    <source>
        <dbReference type="SAM" id="MobiDB-lite"/>
    </source>
</evidence>
<protein>
    <submittedName>
        <fullName evidence="5">CSN8_PSD8_EIF3K domain-containing protein</fullName>
    </submittedName>
</protein>
<dbReference type="EMBL" id="UYRT01108197">
    <property type="protein sequence ID" value="VDN45012.1"/>
    <property type="molecule type" value="Genomic_DNA"/>
</dbReference>
<accession>A0A183EYJ2</accession>
<evidence type="ECO:0000313" key="5">
    <source>
        <dbReference type="WBParaSite" id="GPUH_0002606301-mRNA-1"/>
    </source>
</evidence>
<feature type="region of interest" description="Disordered" evidence="1">
    <location>
        <begin position="1"/>
        <end position="21"/>
    </location>
</feature>
<dbReference type="AlphaFoldDB" id="A0A183EYJ2"/>
<organism evidence="5">
    <name type="scientific">Gongylonema pulchrum</name>
    <dbReference type="NCBI Taxonomy" id="637853"/>
    <lineage>
        <taxon>Eukaryota</taxon>
        <taxon>Metazoa</taxon>
        <taxon>Ecdysozoa</taxon>
        <taxon>Nematoda</taxon>
        <taxon>Chromadorea</taxon>
        <taxon>Rhabditida</taxon>
        <taxon>Spirurina</taxon>
        <taxon>Spiruromorpha</taxon>
        <taxon>Spiruroidea</taxon>
        <taxon>Gongylonematidae</taxon>
        <taxon>Gongylonema</taxon>
    </lineage>
</organism>
<keyword evidence="4" id="KW-1185">Reference proteome</keyword>
<dbReference type="InterPro" id="IPR033464">
    <property type="entry name" value="CSN8_PSD8_EIF3K"/>
</dbReference>
<proteinExistence type="predicted"/>
<dbReference type="WBParaSite" id="GPUH_0002606301-mRNA-1">
    <property type="protein sequence ID" value="GPUH_0002606301-mRNA-1"/>
    <property type="gene ID" value="GPUH_0002606301"/>
</dbReference>
<reference evidence="3 4" key="2">
    <citation type="submission" date="2018-11" db="EMBL/GenBank/DDBJ databases">
        <authorList>
            <consortium name="Pathogen Informatics"/>
        </authorList>
    </citation>
    <scope>NUCLEOTIDE SEQUENCE [LARGE SCALE GENOMIC DNA]</scope>
</reference>
<gene>
    <name evidence="3" type="ORF">GPUH_LOCUS26033</name>
</gene>
<reference evidence="5" key="1">
    <citation type="submission" date="2016-06" db="UniProtKB">
        <authorList>
            <consortium name="WormBaseParasite"/>
        </authorList>
    </citation>
    <scope>IDENTIFICATION</scope>
</reference>
<feature type="domain" description="CSN8/PSMD8/EIF3K" evidence="2">
    <location>
        <begin position="16"/>
        <end position="102"/>
    </location>
</feature>
<name>A0A183EYJ2_9BILA</name>
<dbReference type="Proteomes" id="UP000271098">
    <property type="component" value="Unassembled WGS sequence"/>
</dbReference>
<evidence type="ECO:0000313" key="4">
    <source>
        <dbReference type="Proteomes" id="UP000271098"/>
    </source>
</evidence>